<dbReference type="EnsemblProtists" id="EOD18516">
    <property type="protein sequence ID" value="EOD18516"/>
    <property type="gene ID" value="EMIHUDRAFT_255865"/>
</dbReference>
<dbReference type="KEGG" id="ehx:EMIHUDRAFT_255865"/>
<dbReference type="PaxDb" id="2903-EOD18516"/>
<protein>
    <submittedName>
        <fullName evidence="1">Uncharacterized protein</fullName>
    </submittedName>
</protein>
<keyword evidence="2" id="KW-1185">Reference proteome</keyword>
<name>A0A0D3J4T1_EMIH1</name>
<proteinExistence type="predicted"/>
<organism evidence="1 2">
    <name type="scientific">Emiliania huxleyi (strain CCMP1516)</name>
    <dbReference type="NCBI Taxonomy" id="280463"/>
    <lineage>
        <taxon>Eukaryota</taxon>
        <taxon>Haptista</taxon>
        <taxon>Haptophyta</taxon>
        <taxon>Prymnesiophyceae</taxon>
        <taxon>Isochrysidales</taxon>
        <taxon>Noelaerhabdaceae</taxon>
        <taxon>Emiliania</taxon>
    </lineage>
</organism>
<dbReference type="Proteomes" id="UP000013827">
    <property type="component" value="Unassembled WGS sequence"/>
</dbReference>
<reference evidence="1" key="2">
    <citation type="submission" date="2024-10" db="UniProtKB">
        <authorList>
            <consortium name="EnsemblProtists"/>
        </authorList>
    </citation>
    <scope>IDENTIFICATION</scope>
</reference>
<dbReference type="GeneID" id="17264063"/>
<reference evidence="2" key="1">
    <citation type="journal article" date="2013" name="Nature">
        <title>Pan genome of the phytoplankton Emiliania underpins its global distribution.</title>
        <authorList>
            <person name="Read B.A."/>
            <person name="Kegel J."/>
            <person name="Klute M.J."/>
            <person name="Kuo A."/>
            <person name="Lefebvre S.C."/>
            <person name="Maumus F."/>
            <person name="Mayer C."/>
            <person name="Miller J."/>
            <person name="Monier A."/>
            <person name="Salamov A."/>
            <person name="Young J."/>
            <person name="Aguilar M."/>
            <person name="Claverie J.M."/>
            <person name="Frickenhaus S."/>
            <person name="Gonzalez K."/>
            <person name="Herman E.K."/>
            <person name="Lin Y.C."/>
            <person name="Napier J."/>
            <person name="Ogata H."/>
            <person name="Sarno A.F."/>
            <person name="Shmutz J."/>
            <person name="Schroeder D."/>
            <person name="de Vargas C."/>
            <person name="Verret F."/>
            <person name="von Dassow P."/>
            <person name="Valentin K."/>
            <person name="Van de Peer Y."/>
            <person name="Wheeler G."/>
            <person name="Dacks J.B."/>
            <person name="Delwiche C.F."/>
            <person name="Dyhrman S.T."/>
            <person name="Glockner G."/>
            <person name="John U."/>
            <person name="Richards T."/>
            <person name="Worden A.Z."/>
            <person name="Zhang X."/>
            <person name="Grigoriev I.V."/>
            <person name="Allen A.E."/>
            <person name="Bidle K."/>
            <person name="Borodovsky M."/>
            <person name="Bowler C."/>
            <person name="Brownlee C."/>
            <person name="Cock J.M."/>
            <person name="Elias M."/>
            <person name="Gladyshev V.N."/>
            <person name="Groth M."/>
            <person name="Guda C."/>
            <person name="Hadaegh A."/>
            <person name="Iglesias-Rodriguez M.D."/>
            <person name="Jenkins J."/>
            <person name="Jones B.M."/>
            <person name="Lawson T."/>
            <person name="Leese F."/>
            <person name="Lindquist E."/>
            <person name="Lobanov A."/>
            <person name="Lomsadze A."/>
            <person name="Malik S.B."/>
            <person name="Marsh M.E."/>
            <person name="Mackinder L."/>
            <person name="Mock T."/>
            <person name="Mueller-Roeber B."/>
            <person name="Pagarete A."/>
            <person name="Parker M."/>
            <person name="Probert I."/>
            <person name="Quesneville H."/>
            <person name="Raines C."/>
            <person name="Rensing S.A."/>
            <person name="Riano-Pachon D.M."/>
            <person name="Richier S."/>
            <person name="Rokitta S."/>
            <person name="Shiraiwa Y."/>
            <person name="Soanes D.M."/>
            <person name="van der Giezen M."/>
            <person name="Wahlund T.M."/>
            <person name="Williams B."/>
            <person name="Wilson W."/>
            <person name="Wolfe G."/>
            <person name="Wurch L.L."/>
        </authorList>
    </citation>
    <scope>NUCLEOTIDE SEQUENCE</scope>
</reference>
<dbReference type="RefSeq" id="XP_005770945.1">
    <property type="nucleotide sequence ID" value="XM_005770888.1"/>
</dbReference>
<evidence type="ECO:0000313" key="2">
    <source>
        <dbReference type="Proteomes" id="UP000013827"/>
    </source>
</evidence>
<dbReference type="AlphaFoldDB" id="A0A0D3J4T1"/>
<dbReference type="HOGENOM" id="CLU_1301706_0_0_1"/>
<accession>A0A0D3J4T1</accession>
<sequence>MLSQPIRAPSDVALSLVNSTSVCVQDFASRFQPMPPPAACRFVPPAHQYGPKRWLFGQDNAPVGGLAPSSRARMLAVVAVSGGCAAAPERRVTRASFGKVLRTLSTDSLRQGGAGAGWLGSSAGGLRPGYLVLLKLLQETPMTMALSSRLTSVRARWRAARDSTDSLPAQRAHSNAPAAPADCWTATVAKARRAMSGDRGENAMCHLLSLSS</sequence>
<evidence type="ECO:0000313" key="1">
    <source>
        <dbReference type="EnsemblProtists" id="EOD18516"/>
    </source>
</evidence>